<dbReference type="EMBL" id="JBBMEJ010000001">
    <property type="protein sequence ID" value="MEQ2369445.1"/>
    <property type="molecule type" value="Genomic_DNA"/>
</dbReference>
<organism evidence="1 2">
    <name type="scientific">Blautia aquisgranensis</name>
    <dbReference type="NCBI Taxonomy" id="3133153"/>
    <lineage>
        <taxon>Bacteria</taxon>
        <taxon>Bacillati</taxon>
        <taxon>Bacillota</taxon>
        <taxon>Clostridia</taxon>
        <taxon>Lachnospirales</taxon>
        <taxon>Lachnospiraceae</taxon>
        <taxon>Blautia</taxon>
    </lineage>
</organism>
<reference evidence="1 2" key="1">
    <citation type="submission" date="2024-03" db="EMBL/GenBank/DDBJ databases">
        <title>Human intestinal bacterial collection.</title>
        <authorList>
            <person name="Pauvert C."/>
            <person name="Hitch T.C.A."/>
            <person name="Clavel T."/>
        </authorList>
    </citation>
    <scope>NUCLEOTIDE SEQUENCE [LARGE SCALE GENOMIC DNA]</scope>
    <source>
        <strain evidence="1 2">CLA-JM-H16</strain>
    </source>
</reference>
<evidence type="ECO:0000313" key="2">
    <source>
        <dbReference type="Proteomes" id="UP001473063"/>
    </source>
</evidence>
<dbReference type="Proteomes" id="UP001473063">
    <property type="component" value="Unassembled WGS sequence"/>
</dbReference>
<gene>
    <name evidence="1" type="ORF">WMO28_00540</name>
</gene>
<evidence type="ECO:0000313" key="1">
    <source>
        <dbReference type="EMBL" id="MEQ2369445.1"/>
    </source>
</evidence>
<protein>
    <recommendedName>
        <fullName evidence="3">Deacetylase sirtuin-type domain-containing protein</fullName>
    </recommendedName>
</protein>
<dbReference type="RefSeq" id="WP_349055763.1">
    <property type="nucleotide sequence ID" value="NZ_JBBMEJ010000001.1"/>
</dbReference>
<dbReference type="InterPro" id="IPR029035">
    <property type="entry name" value="DHS-like_NAD/FAD-binding_dom"/>
</dbReference>
<dbReference type="SUPFAM" id="SSF52467">
    <property type="entry name" value="DHS-like NAD/FAD-binding domain"/>
    <property type="match status" value="1"/>
</dbReference>
<evidence type="ECO:0008006" key="3">
    <source>
        <dbReference type="Google" id="ProtNLM"/>
    </source>
</evidence>
<proteinExistence type="predicted"/>
<name>A0ABV1BCF7_9FIRM</name>
<accession>A0ABV1BCF7</accession>
<comment type="caution">
    <text evidence="1">The sequence shown here is derived from an EMBL/GenBank/DDBJ whole genome shotgun (WGS) entry which is preliminary data.</text>
</comment>
<keyword evidence="2" id="KW-1185">Reference proteome</keyword>
<sequence>MNDNQEIPSEKIPRCPKCGWKMVPWVQDNTFLQGEYWKTAYQQYKNFVDTYKNKKLLLLELGVGDMTPSVIKLPFWDMAYNFSDTFLVTVNLDAGSSPEHLNGKCLTINEDLLYFLQKLRGQIQ</sequence>